<dbReference type="Proteomes" id="UP000305267">
    <property type="component" value="Unassembled WGS sequence"/>
</dbReference>
<dbReference type="GO" id="GO:0008270">
    <property type="term" value="F:zinc ion binding"/>
    <property type="evidence" value="ECO:0007669"/>
    <property type="project" value="InterPro"/>
</dbReference>
<reference evidence="2 3" key="1">
    <citation type="submission" date="2019-06" db="EMBL/GenBank/DDBJ databases">
        <title>Genome of Methylobacterium sp. 17Sr1-39.</title>
        <authorList>
            <person name="Seo T."/>
        </authorList>
    </citation>
    <scope>NUCLEOTIDE SEQUENCE [LARGE SCALE GENOMIC DNA]</scope>
    <source>
        <strain evidence="2 3">17Sr1-39</strain>
    </source>
</reference>
<dbReference type="OrthoDB" id="9809693at2"/>
<dbReference type="AlphaFoldDB" id="A0A5C4LN71"/>
<name>A0A5C4LN71_9HYPH</name>
<organism evidence="2 3">
    <name type="scientific">Methylobacterium terricola</name>
    <dbReference type="NCBI Taxonomy" id="2583531"/>
    <lineage>
        <taxon>Bacteria</taxon>
        <taxon>Pseudomonadati</taxon>
        <taxon>Pseudomonadota</taxon>
        <taxon>Alphaproteobacteria</taxon>
        <taxon>Hyphomicrobiales</taxon>
        <taxon>Methylobacteriaceae</taxon>
        <taxon>Methylobacterium</taxon>
    </lineage>
</organism>
<proteinExistence type="inferred from homology"/>
<dbReference type="Gene3D" id="1.10.10.1550">
    <property type="entry name" value="ROS/MUCR transcriptional regulator protein"/>
    <property type="match status" value="1"/>
</dbReference>
<sequence length="141" mass="15416">MTTETTKHDLIALTAEIVTAYVAKSSVPLSEVPALISGVYASLDGLTTPPAEPVVDHTVSPAAIRKSITPDYLVSFVDGKRYKTLRRHLKRHGLTPEQYREKYGLGYEYPITASSYSAQRSELAKGSGLGQKRGRKPRLVA</sequence>
<dbReference type="Pfam" id="PF05443">
    <property type="entry name" value="ROS_MUCR"/>
    <property type="match status" value="1"/>
</dbReference>
<dbReference type="EMBL" id="VDDA01000002">
    <property type="protein sequence ID" value="TNC14889.1"/>
    <property type="molecule type" value="Genomic_DNA"/>
</dbReference>
<dbReference type="InterPro" id="IPR008807">
    <property type="entry name" value="ROS_MUCR"/>
</dbReference>
<comment type="caution">
    <text evidence="2">The sequence shown here is derived from an EMBL/GenBank/DDBJ whole genome shotgun (WGS) entry which is preliminary data.</text>
</comment>
<evidence type="ECO:0000313" key="3">
    <source>
        <dbReference type="Proteomes" id="UP000305267"/>
    </source>
</evidence>
<gene>
    <name evidence="2" type="ORF">FF100_04740</name>
</gene>
<dbReference type="InterPro" id="IPR041920">
    <property type="entry name" value="ROS/MUCR_sf"/>
</dbReference>
<protein>
    <submittedName>
        <fullName evidence="2">MucR family transcriptional regulator</fullName>
    </submittedName>
</protein>
<accession>A0A5C4LN71</accession>
<keyword evidence="3" id="KW-1185">Reference proteome</keyword>
<dbReference type="RefSeq" id="WP_139034430.1">
    <property type="nucleotide sequence ID" value="NZ_VDDA01000002.1"/>
</dbReference>
<dbReference type="GO" id="GO:0006355">
    <property type="term" value="P:regulation of DNA-templated transcription"/>
    <property type="evidence" value="ECO:0007669"/>
    <property type="project" value="InterPro"/>
</dbReference>
<dbReference type="GO" id="GO:0003677">
    <property type="term" value="F:DNA binding"/>
    <property type="evidence" value="ECO:0007669"/>
    <property type="project" value="InterPro"/>
</dbReference>
<evidence type="ECO:0000313" key="2">
    <source>
        <dbReference type="EMBL" id="TNC14889.1"/>
    </source>
</evidence>
<evidence type="ECO:0000256" key="1">
    <source>
        <dbReference type="ARBA" id="ARBA00007031"/>
    </source>
</evidence>
<comment type="similarity">
    <text evidence="1">Belongs to the ros/MucR family.</text>
</comment>